<dbReference type="Proteomes" id="UP000887159">
    <property type="component" value="Unassembled WGS sequence"/>
</dbReference>
<comment type="caution">
    <text evidence="1">The sequence shown here is derived from an EMBL/GenBank/DDBJ whole genome shotgun (WGS) entry which is preliminary data.</text>
</comment>
<sequence>MSCRCIRGLSEKQMSTLERRRAYGLKDATLPFQQEMKKPCQRLNKLVFEHECRENVTNGPQGPLCRLSLIGAYHQVRCRCAGYNKHEITQTGVELLLAISVTSNFA</sequence>
<gene>
    <name evidence="1" type="ORF">TNCV_4844741</name>
</gene>
<keyword evidence="2" id="KW-1185">Reference proteome</keyword>
<protein>
    <submittedName>
        <fullName evidence="1">Uncharacterized protein</fullName>
    </submittedName>
</protein>
<dbReference type="AlphaFoldDB" id="A0A8X6WKD0"/>
<evidence type="ECO:0000313" key="1">
    <source>
        <dbReference type="EMBL" id="GFY36102.1"/>
    </source>
</evidence>
<organism evidence="1 2">
    <name type="scientific">Trichonephila clavipes</name>
    <name type="common">Golden silk orbweaver</name>
    <name type="synonym">Nephila clavipes</name>
    <dbReference type="NCBI Taxonomy" id="2585209"/>
    <lineage>
        <taxon>Eukaryota</taxon>
        <taxon>Metazoa</taxon>
        <taxon>Ecdysozoa</taxon>
        <taxon>Arthropoda</taxon>
        <taxon>Chelicerata</taxon>
        <taxon>Arachnida</taxon>
        <taxon>Araneae</taxon>
        <taxon>Araneomorphae</taxon>
        <taxon>Entelegynae</taxon>
        <taxon>Araneoidea</taxon>
        <taxon>Nephilidae</taxon>
        <taxon>Trichonephila</taxon>
    </lineage>
</organism>
<proteinExistence type="predicted"/>
<name>A0A8X6WKD0_TRICX</name>
<reference evidence="1" key="1">
    <citation type="submission" date="2020-08" db="EMBL/GenBank/DDBJ databases">
        <title>Multicomponent nature underlies the extraordinary mechanical properties of spider dragline silk.</title>
        <authorList>
            <person name="Kono N."/>
            <person name="Nakamura H."/>
            <person name="Mori M."/>
            <person name="Yoshida Y."/>
            <person name="Ohtoshi R."/>
            <person name="Malay A.D."/>
            <person name="Moran D.A.P."/>
            <person name="Tomita M."/>
            <person name="Numata K."/>
            <person name="Arakawa K."/>
        </authorList>
    </citation>
    <scope>NUCLEOTIDE SEQUENCE</scope>
</reference>
<evidence type="ECO:0000313" key="2">
    <source>
        <dbReference type="Proteomes" id="UP000887159"/>
    </source>
</evidence>
<accession>A0A8X6WKD0</accession>
<dbReference type="EMBL" id="BMAU01021435">
    <property type="protein sequence ID" value="GFY36102.1"/>
    <property type="molecule type" value="Genomic_DNA"/>
</dbReference>